<dbReference type="AlphaFoldDB" id="A0A9P6DGX3"/>
<name>A0A9P6DGX3_PLEER</name>
<comment type="caution">
    <text evidence="1">The sequence shown here is derived from an EMBL/GenBank/DDBJ whole genome shotgun (WGS) entry which is preliminary data.</text>
</comment>
<dbReference type="EMBL" id="MU154551">
    <property type="protein sequence ID" value="KAF9496583.1"/>
    <property type="molecule type" value="Genomic_DNA"/>
</dbReference>
<protein>
    <submittedName>
        <fullName evidence="1">Uncharacterized protein</fullName>
    </submittedName>
</protein>
<reference evidence="1" key="1">
    <citation type="submission" date="2020-11" db="EMBL/GenBank/DDBJ databases">
        <authorList>
            <consortium name="DOE Joint Genome Institute"/>
            <person name="Ahrendt S."/>
            <person name="Riley R."/>
            <person name="Andreopoulos W."/>
            <person name="Labutti K."/>
            <person name="Pangilinan J."/>
            <person name="Ruiz-Duenas F.J."/>
            <person name="Barrasa J.M."/>
            <person name="Sanchez-Garcia M."/>
            <person name="Camarero S."/>
            <person name="Miyauchi S."/>
            <person name="Serrano A."/>
            <person name="Linde D."/>
            <person name="Babiker R."/>
            <person name="Drula E."/>
            <person name="Ayuso-Fernandez I."/>
            <person name="Pacheco R."/>
            <person name="Padilla G."/>
            <person name="Ferreira P."/>
            <person name="Barriuso J."/>
            <person name="Kellner H."/>
            <person name="Castanera R."/>
            <person name="Alfaro M."/>
            <person name="Ramirez L."/>
            <person name="Pisabarro A.G."/>
            <person name="Kuo A."/>
            <person name="Tritt A."/>
            <person name="Lipzen A."/>
            <person name="He G."/>
            <person name="Yan M."/>
            <person name="Ng V."/>
            <person name="Cullen D."/>
            <person name="Martin F."/>
            <person name="Rosso M.-N."/>
            <person name="Henrissat B."/>
            <person name="Hibbett D."/>
            <person name="Martinez A.T."/>
            <person name="Grigoriev I.V."/>
        </authorList>
    </citation>
    <scope>NUCLEOTIDE SEQUENCE</scope>
    <source>
        <strain evidence="1">ATCC 90797</strain>
    </source>
</reference>
<evidence type="ECO:0000313" key="1">
    <source>
        <dbReference type="EMBL" id="KAF9496583.1"/>
    </source>
</evidence>
<keyword evidence="2" id="KW-1185">Reference proteome</keyword>
<dbReference type="OrthoDB" id="3247165at2759"/>
<dbReference type="Proteomes" id="UP000807025">
    <property type="component" value="Unassembled WGS sequence"/>
</dbReference>
<feature type="non-terminal residue" evidence="1">
    <location>
        <position position="1"/>
    </location>
</feature>
<sequence>CSGDLHEEFRDLEILDDITRLHYIGKLHIGVTGDIRRELIHSFRSLKPKNYMPPHLHRSMCFTKQSPYD</sequence>
<feature type="non-terminal residue" evidence="1">
    <location>
        <position position="69"/>
    </location>
</feature>
<accession>A0A9P6DGX3</accession>
<proteinExistence type="predicted"/>
<organism evidence="1 2">
    <name type="scientific">Pleurotus eryngii</name>
    <name type="common">Boletus of the steppes</name>
    <dbReference type="NCBI Taxonomy" id="5323"/>
    <lineage>
        <taxon>Eukaryota</taxon>
        <taxon>Fungi</taxon>
        <taxon>Dikarya</taxon>
        <taxon>Basidiomycota</taxon>
        <taxon>Agaricomycotina</taxon>
        <taxon>Agaricomycetes</taxon>
        <taxon>Agaricomycetidae</taxon>
        <taxon>Agaricales</taxon>
        <taxon>Pleurotineae</taxon>
        <taxon>Pleurotaceae</taxon>
        <taxon>Pleurotus</taxon>
    </lineage>
</organism>
<evidence type="ECO:0000313" key="2">
    <source>
        <dbReference type="Proteomes" id="UP000807025"/>
    </source>
</evidence>
<gene>
    <name evidence="1" type="ORF">BDN71DRAFT_1355147</name>
</gene>